<evidence type="ECO:0000313" key="2">
    <source>
        <dbReference type="Proteomes" id="UP001451303"/>
    </source>
</evidence>
<organism evidence="1 2">
    <name type="scientific">Neurospora intermedia</name>
    <dbReference type="NCBI Taxonomy" id="5142"/>
    <lineage>
        <taxon>Eukaryota</taxon>
        <taxon>Fungi</taxon>
        <taxon>Dikarya</taxon>
        <taxon>Ascomycota</taxon>
        <taxon>Pezizomycotina</taxon>
        <taxon>Sordariomycetes</taxon>
        <taxon>Sordariomycetidae</taxon>
        <taxon>Sordariales</taxon>
        <taxon>Sordariaceae</taxon>
        <taxon>Neurospora</taxon>
    </lineage>
</organism>
<proteinExistence type="predicted"/>
<keyword evidence="2" id="KW-1185">Reference proteome</keyword>
<reference evidence="1 2" key="1">
    <citation type="submission" date="2023-09" db="EMBL/GenBank/DDBJ databases">
        <title>Multi-omics analysis of a traditional fermented food reveals byproduct-associated fungal strains for waste-to-food upcycling.</title>
        <authorList>
            <consortium name="Lawrence Berkeley National Laboratory"/>
            <person name="Rekdal V.M."/>
            <person name="Villalobos-Escobedo J.M."/>
            <person name="Rodriguez-Valeron N."/>
            <person name="Garcia M.O."/>
            <person name="Vasquez D.P."/>
            <person name="Damayanti I."/>
            <person name="Sorensen P.M."/>
            <person name="Baidoo E.E."/>
            <person name="De Carvalho A.C."/>
            <person name="Riley R."/>
            <person name="Lipzen A."/>
            <person name="He G."/>
            <person name="Yan M."/>
            <person name="Haridas S."/>
            <person name="Daum C."/>
            <person name="Yoshinaga Y."/>
            <person name="Ng V."/>
            <person name="Grigoriev I.V."/>
            <person name="Munk R."/>
            <person name="Nuraida L."/>
            <person name="Wijaya C.H."/>
            <person name="Morales P.-C."/>
            <person name="Keasling J.D."/>
        </authorList>
    </citation>
    <scope>NUCLEOTIDE SEQUENCE [LARGE SCALE GENOMIC DNA]</scope>
    <source>
        <strain evidence="1 2">FGSC 2613</strain>
    </source>
</reference>
<protein>
    <submittedName>
        <fullName evidence="1">Uncharacterized protein</fullName>
    </submittedName>
</protein>
<gene>
    <name evidence="1" type="ORF">QR685DRAFT_436708</name>
</gene>
<evidence type="ECO:0000313" key="1">
    <source>
        <dbReference type="EMBL" id="KAL0472932.1"/>
    </source>
</evidence>
<dbReference type="Proteomes" id="UP001451303">
    <property type="component" value="Unassembled WGS sequence"/>
</dbReference>
<comment type="caution">
    <text evidence="1">The sequence shown here is derived from an EMBL/GenBank/DDBJ whole genome shotgun (WGS) entry which is preliminary data.</text>
</comment>
<accession>A0ABR3DKP8</accession>
<feature type="non-terminal residue" evidence="1">
    <location>
        <position position="1"/>
    </location>
</feature>
<name>A0ABR3DKP8_NEUIN</name>
<sequence length="66" mass="7868">LRKREDFILEEDGHSGYRIGGNNNCYRGNKERNGFEYYFNCSSSPNFPSIEKAWQSPKQYLWKRGK</sequence>
<dbReference type="EMBL" id="JAVLET010000002">
    <property type="protein sequence ID" value="KAL0472932.1"/>
    <property type="molecule type" value="Genomic_DNA"/>
</dbReference>